<protein>
    <recommendedName>
        <fullName evidence="4">Bacterial transcriptional activator domain-containing protein</fullName>
    </recommendedName>
</protein>
<keyword evidence="3" id="KW-1185">Reference proteome</keyword>
<dbReference type="Gene3D" id="1.25.40.10">
    <property type="entry name" value="Tetratricopeptide repeat domain"/>
    <property type="match status" value="1"/>
</dbReference>
<dbReference type="AlphaFoldDB" id="A0A1E8PZW2"/>
<dbReference type="EMBL" id="MCHX01000054">
    <property type="protein sequence ID" value="OFJ51852.1"/>
    <property type="molecule type" value="Genomic_DNA"/>
</dbReference>
<reference evidence="2 3" key="1">
    <citation type="submission" date="2016-09" db="EMBL/GenBank/DDBJ databases">
        <title>genome sequence of Mycobacterium sp. 739 SCH.</title>
        <authorList>
            <person name="Greninger A.L."/>
            <person name="Qin X."/>
            <person name="Jerome K."/>
            <person name="Vora S."/>
            <person name="Quinn K."/>
        </authorList>
    </citation>
    <scope>NUCLEOTIDE SEQUENCE [LARGE SCALE GENOMIC DNA]</scope>
    <source>
        <strain evidence="2 3">SCH</strain>
    </source>
</reference>
<evidence type="ECO:0000256" key="1">
    <source>
        <dbReference type="SAM" id="MobiDB-lite"/>
    </source>
</evidence>
<evidence type="ECO:0008006" key="4">
    <source>
        <dbReference type="Google" id="ProtNLM"/>
    </source>
</evidence>
<feature type="compositionally biased region" description="Acidic residues" evidence="1">
    <location>
        <begin position="278"/>
        <end position="288"/>
    </location>
</feature>
<feature type="compositionally biased region" description="Low complexity" evidence="1">
    <location>
        <begin position="297"/>
        <end position="311"/>
    </location>
</feature>
<proteinExistence type="predicted"/>
<evidence type="ECO:0000313" key="2">
    <source>
        <dbReference type="EMBL" id="OFJ51852.1"/>
    </source>
</evidence>
<dbReference type="Proteomes" id="UP000178953">
    <property type="component" value="Unassembled WGS sequence"/>
</dbReference>
<dbReference type="RefSeq" id="WP_070354921.1">
    <property type="nucleotide sequence ID" value="NZ_MCHX01000054.1"/>
</dbReference>
<comment type="caution">
    <text evidence="2">The sequence shown here is derived from an EMBL/GenBank/DDBJ whole genome shotgun (WGS) entry which is preliminary data.</text>
</comment>
<name>A0A1E8PZW2_9MYCO</name>
<evidence type="ECO:0000313" key="3">
    <source>
        <dbReference type="Proteomes" id="UP000178953"/>
    </source>
</evidence>
<dbReference type="InterPro" id="IPR011990">
    <property type="entry name" value="TPR-like_helical_dom_sf"/>
</dbReference>
<feature type="region of interest" description="Disordered" evidence="1">
    <location>
        <begin position="278"/>
        <end position="361"/>
    </location>
</feature>
<accession>A0A1E8PZW2</accession>
<feature type="region of interest" description="Disordered" evidence="1">
    <location>
        <begin position="379"/>
        <end position="416"/>
    </location>
</feature>
<sequence length="655" mass="69562">MTSTALSSTPVTSWWYGQGRAADVVRRLESLFALSPAPPGPAGLVTVRRDELVVTFVAPLKSPLPNPWRGADSSNEARIPWDVVDPSLEPDPDHPVYLVAFGTTDDGGLIGLNLAAFQRIRINGDSAITTALVSRWVLELLATHPDITIGVTPDVWRGPLTTRVRPVAVGRVPQVDVLICGPDLTYTDRAQIVSNAASKIMIDLGKDAAVDTKWIISCGSDRHGEISNGITRPMTATLVLPNTSTVDRCSALLTEQPLPPAPLPAPATDTTGEVAEEQYEADDFEDTSSDPQLSVIDPIAATPPDAGAADAEGVDLFSSAPQAPREDVSGAAGEVTSWPEAGYGPDDSLPPEGGADSHDDTTIPVVAAPAAAAALPDVQAAPPAPAPAADPPWEQPAPPAPAAVQPVSGNDSDSAAPQVATIWNRILGQVDLTPPHSDQQPGPREKRLNELTVFLQHNRFAESSEIARNVYRGVAADKTVTQQVSLLRARLGVTRVGGPKALPPMRDGGYILDSAVRSDWMEFERLVEILIDTTPTANLVAAMDLVTGAPLANIPPKEWAWTKDLRDEIRDRVAGAAVVLAGRHHASKRYSAAVEIARKGLWYDNARQDLWQIGMQAALDGHDKDAFKALRAQYLSTVAGPDRDPAVLDLTKQAG</sequence>
<feature type="compositionally biased region" description="Pro residues" evidence="1">
    <location>
        <begin position="382"/>
        <end position="401"/>
    </location>
</feature>
<organism evidence="2 3">
    <name type="scientific">Mycolicibacterium grossiae</name>
    <dbReference type="NCBI Taxonomy" id="1552759"/>
    <lineage>
        <taxon>Bacteria</taxon>
        <taxon>Bacillati</taxon>
        <taxon>Actinomycetota</taxon>
        <taxon>Actinomycetes</taxon>
        <taxon>Mycobacteriales</taxon>
        <taxon>Mycobacteriaceae</taxon>
        <taxon>Mycolicibacterium</taxon>
    </lineage>
</organism>
<gene>
    <name evidence="2" type="ORF">BEL07_20545</name>
</gene>